<gene>
    <name evidence="2" type="ORF">C8N44_113112</name>
</gene>
<dbReference type="OrthoDB" id="9780084at2"/>
<reference evidence="2 3" key="1">
    <citation type="submission" date="2018-04" db="EMBL/GenBank/DDBJ databases">
        <title>Genomic Encyclopedia of Archaeal and Bacterial Type Strains, Phase II (KMG-II): from individual species to whole genera.</title>
        <authorList>
            <person name="Goeker M."/>
        </authorList>
    </citation>
    <scope>NUCLEOTIDE SEQUENCE [LARGE SCALE GENOMIC DNA]</scope>
    <source>
        <strain evidence="2 3">DSM 29329</strain>
    </source>
</reference>
<proteinExistence type="inferred from homology"/>
<dbReference type="FunFam" id="3.40.50.720:FF:000084">
    <property type="entry name" value="Short-chain dehydrogenase reductase"/>
    <property type="match status" value="1"/>
</dbReference>
<dbReference type="InterPro" id="IPR020904">
    <property type="entry name" value="Sc_DH/Rdtase_CS"/>
</dbReference>
<dbReference type="GO" id="GO:0030497">
    <property type="term" value="P:fatty acid elongation"/>
    <property type="evidence" value="ECO:0007669"/>
    <property type="project" value="TreeGrafter"/>
</dbReference>
<dbReference type="Pfam" id="PF13561">
    <property type="entry name" value="adh_short_C2"/>
    <property type="match status" value="1"/>
</dbReference>
<sequence length="249" mass="25752">MILEGRKLLVTGAQQGIGAAVALRAAEAGADVALNYLDDEAATRAIAETITGMGRKAVLVRGDVTDIGALPDMVAQAAEGLGGLDLLCNNAGIYPRQPILELEESIWDATLTVNLKANAFLSKAFALHCKAAGCAGAIVSMSSLAVQGWQDSAHYCASKSGIIGLTRTLAIELAPLNIRANAIAPGLIDTAQPRGGYTEEQLKELVAGTLAGRWGTADEVAETTVYLLSDTASFVNGQLIHVNGGAFFS</sequence>
<accession>A0A2T6AU19</accession>
<dbReference type="PRINTS" id="PR00081">
    <property type="entry name" value="GDHRDH"/>
</dbReference>
<dbReference type="SUPFAM" id="SSF51735">
    <property type="entry name" value="NAD(P)-binding Rossmann-fold domains"/>
    <property type="match status" value="1"/>
</dbReference>
<comment type="similarity">
    <text evidence="1">Belongs to the short-chain dehydrogenases/reductases (SDR) family.</text>
</comment>
<evidence type="ECO:0000256" key="1">
    <source>
        <dbReference type="ARBA" id="ARBA00006484"/>
    </source>
</evidence>
<keyword evidence="3" id="KW-1185">Reference proteome</keyword>
<name>A0A2T6AU19_9RHOB</name>
<dbReference type="CDD" id="cd05233">
    <property type="entry name" value="SDR_c"/>
    <property type="match status" value="1"/>
</dbReference>
<comment type="caution">
    <text evidence="2">The sequence shown here is derived from an EMBL/GenBank/DDBJ whole genome shotgun (WGS) entry which is preliminary data.</text>
</comment>
<organism evidence="2 3">
    <name type="scientific">Allosediminivita pacifica</name>
    <dbReference type="NCBI Taxonomy" id="1267769"/>
    <lineage>
        <taxon>Bacteria</taxon>
        <taxon>Pseudomonadati</taxon>
        <taxon>Pseudomonadota</taxon>
        <taxon>Alphaproteobacteria</taxon>
        <taxon>Rhodobacterales</taxon>
        <taxon>Paracoccaceae</taxon>
        <taxon>Allosediminivita</taxon>
    </lineage>
</organism>
<dbReference type="PRINTS" id="PR00080">
    <property type="entry name" value="SDRFAMILY"/>
</dbReference>
<dbReference type="Gene3D" id="3.40.50.720">
    <property type="entry name" value="NAD(P)-binding Rossmann-like Domain"/>
    <property type="match status" value="1"/>
</dbReference>
<dbReference type="Proteomes" id="UP000244069">
    <property type="component" value="Unassembled WGS sequence"/>
</dbReference>
<dbReference type="PANTHER" id="PTHR42760">
    <property type="entry name" value="SHORT-CHAIN DEHYDROGENASES/REDUCTASES FAMILY MEMBER"/>
    <property type="match status" value="1"/>
</dbReference>
<dbReference type="PROSITE" id="PS00061">
    <property type="entry name" value="ADH_SHORT"/>
    <property type="match status" value="1"/>
</dbReference>
<protein>
    <submittedName>
        <fullName evidence="2">Gluconate 5-dehydrogenase/3-oxoacyl-[acyl-carrier protein] reductase/L-rhamnose 1-dehydrogenase</fullName>
    </submittedName>
</protein>
<evidence type="ECO:0000313" key="2">
    <source>
        <dbReference type="EMBL" id="PTX47226.1"/>
    </source>
</evidence>
<dbReference type="AlphaFoldDB" id="A0A2T6AU19"/>
<dbReference type="RefSeq" id="WP_107976781.1">
    <property type="nucleotide sequence ID" value="NZ_BMEZ01000010.1"/>
</dbReference>
<evidence type="ECO:0000313" key="3">
    <source>
        <dbReference type="Proteomes" id="UP000244069"/>
    </source>
</evidence>
<dbReference type="PANTHER" id="PTHR42760:SF40">
    <property type="entry name" value="3-OXOACYL-[ACYL-CARRIER-PROTEIN] REDUCTASE, CHLOROPLASTIC"/>
    <property type="match status" value="1"/>
</dbReference>
<dbReference type="GO" id="GO:0016616">
    <property type="term" value="F:oxidoreductase activity, acting on the CH-OH group of donors, NAD or NADP as acceptor"/>
    <property type="evidence" value="ECO:0007669"/>
    <property type="project" value="TreeGrafter"/>
</dbReference>
<dbReference type="EMBL" id="QBKN01000013">
    <property type="protein sequence ID" value="PTX47226.1"/>
    <property type="molecule type" value="Genomic_DNA"/>
</dbReference>
<dbReference type="InterPro" id="IPR002347">
    <property type="entry name" value="SDR_fam"/>
</dbReference>
<dbReference type="InterPro" id="IPR036291">
    <property type="entry name" value="NAD(P)-bd_dom_sf"/>
</dbReference>